<comment type="similarity">
    <text evidence="1">Belongs to the EamA transporter family.</text>
</comment>
<dbReference type="AlphaFoldDB" id="A0AB73T983"/>
<evidence type="ECO:0000259" key="3">
    <source>
        <dbReference type="Pfam" id="PF00892"/>
    </source>
</evidence>
<keyword evidence="2" id="KW-0472">Membrane</keyword>
<accession>A0AB73T983</accession>
<gene>
    <name evidence="4" type="ORF">C7383_10165</name>
</gene>
<feature type="transmembrane region" description="Helical" evidence="2">
    <location>
        <begin position="12"/>
        <end position="30"/>
    </location>
</feature>
<feature type="domain" description="EamA" evidence="3">
    <location>
        <begin position="18"/>
        <end position="85"/>
    </location>
</feature>
<proteinExistence type="inferred from homology"/>
<dbReference type="InterPro" id="IPR037185">
    <property type="entry name" value="EmrE-like"/>
</dbReference>
<dbReference type="SUPFAM" id="SSF103481">
    <property type="entry name" value="Multidrug resistance efflux transporter EmrE"/>
    <property type="match status" value="1"/>
</dbReference>
<keyword evidence="5" id="KW-1185">Reference proteome</keyword>
<sequence length="88" mass="10041">MAANEEMFSLSFFIWYGLVLFIMFGYALIWQQILKHVPLTVAFSNKPVGLVWGMVWGTLFFQEVITWKMILGAAIIFAGIYLVVTGDE</sequence>
<name>A0AB73T983_9FIRM</name>
<keyword evidence="2" id="KW-1133">Transmembrane helix</keyword>
<dbReference type="EMBL" id="QGGY01000001">
    <property type="protein sequence ID" value="PWJ78697.1"/>
    <property type="molecule type" value="Genomic_DNA"/>
</dbReference>
<dbReference type="Proteomes" id="UP000245412">
    <property type="component" value="Unassembled WGS sequence"/>
</dbReference>
<dbReference type="Pfam" id="PF00892">
    <property type="entry name" value="EamA"/>
    <property type="match status" value="1"/>
</dbReference>
<evidence type="ECO:0000256" key="2">
    <source>
        <dbReference type="SAM" id="Phobius"/>
    </source>
</evidence>
<dbReference type="Gene3D" id="1.10.3730.20">
    <property type="match status" value="1"/>
</dbReference>
<dbReference type="GO" id="GO:0016020">
    <property type="term" value="C:membrane"/>
    <property type="evidence" value="ECO:0007669"/>
    <property type="project" value="InterPro"/>
</dbReference>
<keyword evidence="2" id="KW-0812">Transmembrane</keyword>
<dbReference type="InterPro" id="IPR000620">
    <property type="entry name" value="EamA_dom"/>
</dbReference>
<feature type="transmembrane region" description="Helical" evidence="2">
    <location>
        <begin position="65"/>
        <end position="84"/>
    </location>
</feature>
<comment type="caution">
    <text evidence="4">The sequence shown here is derived from an EMBL/GenBank/DDBJ whole genome shotgun (WGS) entry which is preliminary data.</text>
</comment>
<evidence type="ECO:0000256" key="1">
    <source>
        <dbReference type="ARBA" id="ARBA00007362"/>
    </source>
</evidence>
<evidence type="ECO:0000313" key="4">
    <source>
        <dbReference type="EMBL" id="PWJ78697.1"/>
    </source>
</evidence>
<reference evidence="4 5" key="1">
    <citation type="submission" date="2018-05" db="EMBL/GenBank/DDBJ databases">
        <authorList>
            <person name="Goeker M."/>
            <person name="Huntemann M."/>
            <person name="Clum A."/>
            <person name="Pillay M."/>
            <person name="Palaniappan K."/>
            <person name="Varghese N."/>
            <person name="Mikhailova N."/>
            <person name="Stamatis D."/>
            <person name="Reddy T."/>
            <person name="Daum C."/>
            <person name="Shapiro N."/>
            <person name="Ivanova N."/>
            <person name="Kyrpides N."/>
            <person name="Woyke T."/>
        </authorList>
    </citation>
    <scope>NUCLEOTIDE SEQUENCE [LARGE SCALE GENOMIC DNA]</scope>
    <source>
        <strain evidence="4 5">DSM 26524</strain>
    </source>
</reference>
<organism evidence="4 5">
    <name type="scientific">Murimonas intestini</name>
    <dbReference type="NCBI Taxonomy" id="1337051"/>
    <lineage>
        <taxon>Bacteria</taxon>
        <taxon>Bacillati</taxon>
        <taxon>Bacillota</taxon>
        <taxon>Clostridia</taxon>
        <taxon>Lachnospirales</taxon>
        <taxon>Lachnospiraceae</taxon>
        <taxon>Murimonas</taxon>
    </lineage>
</organism>
<evidence type="ECO:0000313" key="5">
    <source>
        <dbReference type="Proteomes" id="UP000245412"/>
    </source>
</evidence>
<protein>
    <submittedName>
        <fullName evidence="4">EamA-like transporter family protein</fullName>
    </submittedName>
</protein>